<organism evidence="1 2">
    <name type="scientific">Strongyloides venezuelensis</name>
    <name type="common">Threadworm</name>
    <dbReference type="NCBI Taxonomy" id="75913"/>
    <lineage>
        <taxon>Eukaryota</taxon>
        <taxon>Metazoa</taxon>
        <taxon>Ecdysozoa</taxon>
        <taxon>Nematoda</taxon>
        <taxon>Chromadorea</taxon>
        <taxon>Rhabditida</taxon>
        <taxon>Tylenchina</taxon>
        <taxon>Panagrolaimomorpha</taxon>
        <taxon>Strongyloidoidea</taxon>
        <taxon>Strongyloididae</taxon>
        <taxon>Strongyloides</taxon>
    </lineage>
</organism>
<reference evidence="2" key="2">
    <citation type="submission" date="2015-08" db="UniProtKB">
        <authorList>
            <consortium name="WormBaseParasite"/>
        </authorList>
    </citation>
    <scope>IDENTIFICATION</scope>
</reference>
<name>A0A0K0EW77_STRVS</name>
<dbReference type="AlphaFoldDB" id="A0A0K0EW77"/>
<sequence>MILLKLIDHLVVDFQELQLFVVHPPDAGKSSSFTTARLDSILSVTRLDDAGTLLPPIYKLKPLFKVSPITLLCSYLNQNSSL</sequence>
<proteinExistence type="predicted"/>
<dbReference type="WBParaSite" id="SVE_0077600.1">
    <property type="protein sequence ID" value="SVE_0077600.1"/>
    <property type="gene ID" value="SVE_0077600"/>
</dbReference>
<protein>
    <submittedName>
        <fullName evidence="2">Uncharacterized protein</fullName>
    </submittedName>
</protein>
<reference evidence="1" key="1">
    <citation type="submission" date="2014-07" db="EMBL/GenBank/DDBJ databases">
        <authorList>
            <person name="Martin A.A"/>
            <person name="De Silva N."/>
        </authorList>
    </citation>
    <scope>NUCLEOTIDE SEQUENCE</scope>
</reference>
<keyword evidence="1" id="KW-1185">Reference proteome</keyword>
<dbReference type="Proteomes" id="UP000035680">
    <property type="component" value="Unassembled WGS sequence"/>
</dbReference>
<evidence type="ECO:0000313" key="1">
    <source>
        <dbReference type="Proteomes" id="UP000035680"/>
    </source>
</evidence>
<accession>A0A0K0EW77</accession>
<evidence type="ECO:0000313" key="2">
    <source>
        <dbReference type="WBParaSite" id="SVE_0077600.1"/>
    </source>
</evidence>